<evidence type="ECO:0000313" key="3">
    <source>
        <dbReference type="Proteomes" id="UP000807504"/>
    </source>
</evidence>
<comment type="caution">
    <text evidence="2">The sequence shown here is derived from an EMBL/GenBank/DDBJ whole genome shotgun (WGS) entry which is preliminary data.</text>
</comment>
<keyword evidence="3" id="KW-1185">Reference proteome</keyword>
<dbReference type="AlphaFoldDB" id="A0A8T0EYM8"/>
<proteinExistence type="predicted"/>
<name>A0A8T0EYM8_ARGBR</name>
<feature type="region of interest" description="Disordered" evidence="1">
    <location>
        <begin position="42"/>
        <end position="68"/>
    </location>
</feature>
<reference evidence="2" key="1">
    <citation type="journal article" date="2020" name="bioRxiv">
        <title>Chromosome-level reference genome of the European wasp spider Argiope bruennichi: a resource for studies on range expansion and evolutionary adaptation.</title>
        <authorList>
            <person name="Sheffer M.M."/>
            <person name="Hoppe A."/>
            <person name="Krehenwinkel H."/>
            <person name="Uhl G."/>
            <person name="Kuss A.W."/>
            <person name="Jensen L."/>
            <person name="Jensen C."/>
            <person name="Gillespie R.G."/>
            <person name="Hoff K.J."/>
            <person name="Prost S."/>
        </authorList>
    </citation>
    <scope>NUCLEOTIDE SEQUENCE</scope>
</reference>
<sequence>MVPSLYTDFYSNDGFSLENEVSIIGVGWETQSMIDCLLAGGGRDGGNRHEQESGKTRSSCDGHYSESTISLESGEGSVVSKETYETGKLIQPCLSYQYCAFE</sequence>
<organism evidence="2 3">
    <name type="scientific">Argiope bruennichi</name>
    <name type="common">Wasp spider</name>
    <name type="synonym">Aranea bruennichi</name>
    <dbReference type="NCBI Taxonomy" id="94029"/>
    <lineage>
        <taxon>Eukaryota</taxon>
        <taxon>Metazoa</taxon>
        <taxon>Ecdysozoa</taxon>
        <taxon>Arthropoda</taxon>
        <taxon>Chelicerata</taxon>
        <taxon>Arachnida</taxon>
        <taxon>Araneae</taxon>
        <taxon>Araneomorphae</taxon>
        <taxon>Entelegynae</taxon>
        <taxon>Araneoidea</taxon>
        <taxon>Araneidae</taxon>
        <taxon>Argiope</taxon>
    </lineage>
</organism>
<accession>A0A8T0EYM8</accession>
<evidence type="ECO:0000313" key="2">
    <source>
        <dbReference type="EMBL" id="KAF8782707.1"/>
    </source>
</evidence>
<dbReference type="Proteomes" id="UP000807504">
    <property type="component" value="Unassembled WGS sequence"/>
</dbReference>
<feature type="compositionally biased region" description="Basic and acidic residues" evidence="1">
    <location>
        <begin position="45"/>
        <end position="64"/>
    </location>
</feature>
<evidence type="ECO:0000256" key="1">
    <source>
        <dbReference type="SAM" id="MobiDB-lite"/>
    </source>
</evidence>
<gene>
    <name evidence="2" type="ORF">HNY73_012959</name>
</gene>
<reference evidence="2" key="2">
    <citation type="submission" date="2020-06" db="EMBL/GenBank/DDBJ databases">
        <authorList>
            <person name="Sheffer M."/>
        </authorList>
    </citation>
    <scope>NUCLEOTIDE SEQUENCE</scope>
</reference>
<dbReference type="EMBL" id="JABXBU010001863">
    <property type="protein sequence ID" value="KAF8782707.1"/>
    <property type="molecule type" value="Genomic_DNA"/>
</dbReference>
<protein>
    <submittedName>
        <fullName evidence="2">Uncharacterized protein</fullName>
    </submittedName>
</protein>